<dbReference type="EMBL" id="JARIHO010000017">
    <property type="protein sequence ID" value="KAJ7348552.1"/>
    <property type="molecule type" value="Genomic_DNA"/>
</dbReference>
<protein>
    <submittedName>
        <fullName evidence="1">Uncharacterized protein</fullName>
    </submittedName>
</protein>
<dbReference type="AlphaFoldDB" id="A0AAD7ERW2"/>
<name>A0AAD7ERW2_9AGAR</name>
<gene>
    <name evidence="1" type="ORF">DFH08DRAFT_1079958</name>
</gene>
<keyword evidence="2" id="KW-1185">Reference proteome</keyword>
<dbReference type="Proteomes" id="UP001218218">
    <property type="component" value="Unassembled WGS sequence"/>
</dbReference>
<reference evidence="1" key="1">
    <citation type="submission" date="2023-03" db="EMBL/GenBank/DDBJ databases">
        <title>Massive genome expansion in bonnet fungi (Mycena s.s.) driven by repeated elements and novel gene families across ecological guilds.</title>
        <authorList>
            <consortium name="Lawrence Berkeley National Laboratory"/>
            <person name="Harder C.B."/>
            <person name="Miyauchi S."/>
            <person name="Viragh M."/>
            <person name="Kuo A."/>
            <person name="Thoen E."/>
            <person name="Andreopoulos B."/>
            <person name="Lu D."/>
            <person name="Skrede I."/>
            <person name="Drula E."/>
            <person name="Henrissat B."/>
            <person name="Morin E."/>
            <person name="Kohler A."/>
            <person name="Barry K."/>
            <person name="LaButti K."/>
            <person name="Morin E."/>
            <person name="Salamov A."/>
            <person name="Lipzen A."/>
            <person name="Mereny Z."/>
            <person name="Hegedus B."/>
            <person name="Baldrian P."/>
            <person name="Stursova M."/>
            <person name="Weitz H."/>
            <person name="Taylor A."/>
            <person name="Grigoriev I.V."/>
            <person name="Nagy L.G."/>
            <person name="Martin F."/>
            <person name="Kauserud H."/>
        </authorList>
    </citation>
    <scope>NUCLEOTIDE SEQUENCE</scope>
    <source>
        <strain evidence="1">CBHHK002</strain>
    </source>
</reference>
<accession>A0AAD7ERW2</accession>
<evidence type="ECO:0000313" key="2">
    <source>
        <dbReference type="Proteomes" id="UP001218218"/>
    </source>
</evidence>
<comment type="caution">
    <text evidence="1">The sequence shown here is derived from an EMBL/GenBank/DDBJ whole genome shotgun (WGS) entry which is preliminary data.</text>
</comment>
<organism evidence="1 2">
    <name type="scientific">Mycena albidolilacea</name>
    <dbReference type="NCBI Taxonomy" id="1033008"/>
    <lineage>
        <taxon>Eukaryota</taxon>
        <taxon>Fungi</taxon>
        <taxon>Dikarya</taxon>
        <taxon>Basidiomycota</taxon>
        <taxon>Agaricomycotina</taxon>
        <taxon>Agaricomycetes</taxon>
        <taxon>Agaricomycetidae</taxon>
        <taxon>Agaricales</taxon>
        <taxon>Marasmiineae</taxon>
        <taxon>Mycenaceae</taxon>
        <taxon>Mycena</taxon>
    </lineage>
</organism>
<evidence type="ECO:0000313" key="1">
    <source>
        <dbReference type="EMBL" id="KAJ7348552.1"/>
    </source>
</evidence>
<sequence>MSILLSPVSSDDMVVLLPTDDPLHSDAVRAVSMLVITHLCNFITKPCILVTIRAHCLLATIFDHDFLWNDHDVKPKQNKPSNVSLDSLQLLSLRTSPEDLYYTLSSTVTVTVAQLFRCVQVCFFFQS</sequence>
<proteinExistence type="predicted"/>